<keyword evidence="2" id="KW-1185">Reference proteome</keyword>
<accession>A0A5B7HZX9</accession>
<protein>
    <submittedName>
        <fullName evidence="1">Uncharacterized protein</fullName>
    </submittedName>
</protein>
<proteinExistence type="predicted"/>
<organism evidence="1 2">
    <name type="scientific">Portunus trituberculatus</name>
    <name type="common">Swimming crab</name>
    <name type="synonym">Neptunus trituberculatus</name>
    <dbReference type="NCBI Taxonomy" id="210409"/>
    <lineage>
        <taxon>Eukaryota</taxon>
        <taxon>Metazoa</taxon>
        <taxon>Ecdysozoa</taxon>
        <taxon>Arthropoda</taxon>
        <taxon>Crustacea</taxon>
        <taxon>Multicrustacea</taxon>
        <taxon>Malacostraca</taxon>
        <taxon>Eumalacostraca</taxon>
        <taxon>Eucarida</taxon>
        <taxon>Decapoda</taxon>
        <taxon>Pleocyemata</taxon>
        <taxon>Brachyura</taxon>
        <taxon>Eubrachyura</taxon>
        <taxon>Portunoidea</taxon>
        <taxon>Portunidae</taxon>
        <taxon>Portuninae</taxon>
        <taxon>Portunus</taxon>
    </lineage>
</organism>
<dbReference type="Proteomes" id="UP000324222">
    <property type="component" value="Unassembled WGS sequence"/>
</dbReference>
<sequence length="178" mass="19542">MVSDALTWLSLSLSVSTPSIPPSKPSTSDGVATYRYLSCFALIPTHIHSLIQAGEISMLLWERVGGVQTPVLLSIKDPPWSGKDGMTFTCSRCGASHYFASLWLMHNSEESTAGPQTHQEHASITTPRYDAQPHITTPESEDLIILPLPDEYHLRKQVRQKAAETKCGAASKTHNTQN</sequence>
<name>A0A5B7HZX9_PORTR</name>
<evidence type="ECO:0000313" key="1">
    <source>
        <dbReference type="EMBL" id="MPC77990.1"/>
    </source>
</evidence>
<dbReference type="AlphaFoldDB" id="A0A5B7HZX9"/>
<dbReference type="EMBL" id="VSRR010047277">
    <property type="protein sequence ID" value="MPC77990.1"/>
    <property type="molecule type" value="Genomic_DNA"/>
</dbReference>
<comment type="caution">
    <text evidence="1">The sequence shown here is derived from an EMBL/GenBank/DDBJ whole genome shotgun (WGS) entry which is preliminary data.</text>
</comment>
<reference evidence="1 2" key="1">
    <citation type="submission" date="2019-05" db="EMBL/GenBank/DDBJ databases">
        <title>Another draft genome of Portunus trituberculatus and its Hox gene families provides insights of decapod evolution.</title>
        <authorList>
            <person name="Jeong J.-H."/>
            <person name="Song I."/>
            <person name="Kim S."/>
            <person name="Choi T."/>
            <person name="Kim D."/>
            <person name="Ryu S."/>
            <person name="Kim W."/>
        </authorList>
    </citation>
    <scope>NUCLEOTIDE SEQUENCE [LARGE SCALE GENOMIC DNA]</scope>
    <source>
        <tissue evidence="1">Muscle</tissue>
    </source>
</reference>
<evidence type="ECO:0000313" key="2">
    <source>
        <dbReference type="Proteomes" id="UP000324222"/>
    </source>
</evidence>
<gene>
    <name evidence="1" type="ORF">E2C01_072460</name>
</gene>